<comment type="similarity">
    <text evidence="1 6">Belongs to the peptidase S14 family.</text>
</comment>
<keyword evidence="3" id="KW-0645">Protease</keyword>
<keyword evidence="4" id="KW-0378">Hydrolase</keyword>
<evidence type="ECO:0000313" key="8">
    <source>
        <dbReference type="EMBL" id="ADU30986.1"/>
    </source>
</evidence>
<dbReference type="AlphaFoldDB" id="E6TVG9"/>
<dbReference type="OrthoDB" id="9806592at2"/>
<dbReference type="NCBIfam" id="NF045542">
    <property type="entry name" value="Clp_rel_HeadMat"/>
    <property type="match status" value="1"/>
</dbReference>
<evidence type="ECO:0000313" key="9">
    <source>
        <dbReference type="Proteomes" id="UP000001401"/>
    </source>
</evidence>
<keyword evidence="2" id="KW-0963">Cytoplasm</keyword>
<gene>
    <name evidence="8" type="ordered locus">Bcell_2731</name>
</gene>
<dbReference type="EMBL" id="CP002394">
    <property type="protein sequence ID" value="ADU30986.1"/>
    <property type="molecule type" value="Genomic_DNA"/>
</dbReference>
<dbReference type="CDD" id="cd07016">
    <property type="entry name" value="S14_ClpP_1"/>
    <property type="match status" value="1"/>
</dbReference>
<evidence type="ECO:0000256" key="4">
    <source>
        <dbReference type="ARBA" id="ARBA00022801"/>
    </source>
</evidence>
<sequence length="250" mass="27350">MKIPIKGPIVSDDDIWIYEWFGIGATSPKTVSKLIEEANGEDLEVEINSGGGSVWAGSEIYTLLKSCKQNVVVNIMGIAASAASVAAMGGKLIRIAPTGQIMIHNSMSGASGDHRELEHAAEMLKGVDRSIANAYILKTGKNMEELLSLMAKETYMGAKEAKELGFADEIMFDEDDQLVVASFDQSSLLPRNVINKVRNLIDNPNSITDTTDNSQQNHINEPPKEEPKKVAPISMFEKQIKMNERRGITQ</sequence>
<keyword evidence="5" id="KW-0720">Serine protease</keyword>
<protein>
    <recommendedName>
        <fullName evidence="6">ATP-dependent Clp protease proteolytic subunit</fullName>
    </recommendedName>
</protein>
<feature type="region of interest" description="Disordered" evidence="7">
    <location>
        <begin position="204"/>
        <end position="230"/>
    </location>
</feature>
<dbReference type="STRING" id="649639.Bcell_2731"/>
<dbReference type="PANTHER" id="PTHR10381:SF70">
    <property type="entry name" value="ATP-DEPENDENT CLP PROTEASE PROTEOLYTIC SUBUNIT"/>
    <property type="match status" value="1"/>
</dbReference>
<dbReference type="InterPro" id="IPR023562">
    <property type="entry name" value="ClpP/TepA"/>
</dbReference>
<evidence type="ECO:0000256" key="6">
    <source>
        <dbReference type="RuleBase" id="RU003567"/>
    </source>
</evidence>
<reference evidence="8" key="1">
    <citation type="submission" date="2010-12" db="EMBL/GenBank/DDBJ databases">
        <title>Complete sequence of Bacillus cellulosilyticus DSM 2522.</title>
        <authorList>
            <consortium name="US DOE Joint Genome Institute"/>
            <person name="Lucas S."/>
            <person name="Copeland A."/>
            <person name="Lapidus A."/>
            <person name="Cheng J.-F."/>
            <person name="Bruce D."/>
            <person name="Goodwin L."/>
            <person name="Pitluck S."/>
            <person name="Chertkov O."/>
            <person name="Detter J.C."/>
            <person name="Han C."/>
            <person name="Tapia R."/>
            <person name="Land M."/>
            <person name="Hauser L."/>
            <person name="Jeffries C."/>
            <person name="Kyrpides N."/>
            <person name="Ivanova N."/>
            <person name="Mikhailova N."/>
            <person name="Brumm P."/>
            <person name="Mead D."/>
            <person name="Woyke T."/>
        </authorList>
    </citation>
    <scope>NUCLEOTIDE SEQUENCE [LARGE SCALE GENOMIC DNA]</scope>
    <source>
        <strain evidence="8">DSM 2522</strain>
    </source>
</reference>
<dbReference type="GO" id="GO:0009368">
    <property type="term" value="C:endopeptidase Clp complex"/>
    <property type="evidence" value="ECO:0007669"/>
    <property type="project" value="TreeGrafter"/>
</dbReference>
<feature type="compositionally biased region" description="Polar residues" evidence="7">
    <location>
        <begin position="204"/>
        <end position="219"/>
    </location>
</feature>
<name>E6TVG9_EVAC2</name>
<dbReference type="InterPro" id="IPR029045">
    <property type="entry name" value="ClpP/crotonase-like_dom_sf"/>
</dbReference>
<dbReference type="Pfam" id="PF00574">
    <property type="entry name" value="CLP_protease"/>
    <property type="match status" value="1"/>
</dbReference>
<evidence type="ECO:0000256" key="3">
    <source>
        <dbReference type="ARBA" id="ARBA00022670"/>
    </source>
</evidence>
<dbReference type="InterPro" id="IPR001907">
    <property type="entry name" value="ClpP"/>
</dbReference>
<dbReference type="Proteomes" id="UP000001401">
    <property type="component" value="Chromosome"/>
</dbReference>
<keyword evidence="9" id="KW-1185">Reference proteome</keyword>
<dbReference type="KEGG" id="bco:Bcell_2731"/>
<dbReference type="SUPFAM" id="SSF52096">
    <property type="entry name" value="ClpP/crotonase"/>
    <property type="match status" value="1"/>
</dbReference>
<dbReference type="eggNOG" id="COG0740">
    <property type="taxonomic scope" value="Bacteria"/>
</dbReference>
<organism evidence="8 9">
    <name type="scientific">Evansella cellulosilytica (strain ATCC 21833 / DSM 2522 / FERM P-1141 / JCM 9156 / N-4)</name>
    <name type="common">Bacillus cellulosilyticus</name>
    <dbReference type="NCBI Taxonomy" id="649639"/>
    <lineage>
        <taxon>Bacteria</taxon>
        <taxon>Bacillati</taxon>
        <taxon>Bacillota</taxon>
        <taxon>Bacilli</taxon>
        <taxon>Bacillales</taxon>
        <taxon>Bacillaceae</taxon>
        <taxon>Evansella</taxon>
    </lineage>
</organism>
<evidence type="ECO:0000256" key="5">
    <source>
        <dbReference type="ARBA" id="ARBA00022825"/>
    </source>
</evidence>
<dbReference type="GO" id="GO:0004252">
    <property type="term" value="F:serine-type endopeptidase activity"/>
    <property type="evidence" value="ECO:0007669"/>
    <property type="project" value="InterPro"/>
</dbReference>
<accession>E6TVG9</accession>
<proteinExistence type="inferred from homology"/>
<dbReference type="Gene3D" id="3.90.226.10">
    <property type="entry name" value="2-enoyl-CoA Hydratase, Chain A, domain 1"/>
    <property type="match status" value="1"/>
</dbReference>
<dbReference type="PRINTS" id="PR00127">
    <property type="entry name" value="CLPPROTEASEP"/>
</dbReference>
<dbReference type="GO" id="GO:0004176">
    <property type="term" value="F:ATP-dependent peptidase activity"/>
    <property type="evidence" value="ECO:0007669"/>
    <property type="project" value="InterPro"/>
</dbReference>
<evidence type="ECO:0000256" key="7">
    <source>
        <dbReference type="SAM" id="MobiDB-lite"/>
    </source>
</evidence>
<evidence type="ECO:0000256" key="2">
    <source>
        <dbReference type="ARBA" id="ARBA00022490"/>
    </source>
</evidence>
<evidence type="ECO:0000256" key="1">
    <source>
        <dbReference type="ARBA" id="ARBA00007039"/>
    </source>
</evidence>
<dbReference type="RefSeq" id="WP_013489319.1">
    <property type="nucleotide sequence ID" value="NC_014829.1"/>
</dbReference>
<dbReference type="GO" id="GO:0006515">
    <property type="term" value="P:protein quality control for misfolded or incompletely synthesized proteins"/>
    <property type="evidence" value="ECO:0007669"/>
    <property type="project" value="TreeGrafter"/>
</dbReference>
<dbReference type="GO" id="GO:0051117">
    <property type="term" value="F:ATPase binding"/>
    <property type="evidence" value="ECO:0007669"/>
    <property type="project" value="TreeGrafter"/>
</dbReference>
<dbReference type="HOGENOM" id="CLU_052762_2_1_9"/>
<dbReference type="PANTHER" id="PTHR10381">
    <property type="entry name" value="ATP-DEPENDENT CLP PROTEASE PROTEOLYTIC SUBUNIT"/>
    <property type="match status" value="1"/>
</dbReference>